<evidence type="ECO:0000256" key="3">
    <source>
        <dbReference type="ARBA" id="ARBA00023136"/>
    </source>
</evidence>
<keyword evidence="5" id="KW-1185">Reference proteome</keyword>
<dbReference type="InterPro" id="IPR023395">
    <property type="entry name" value="MCP_dom_sf"/>
</dbReference>
<dbReference type="InterPro" id="IPR018108">
    <property type="entry name" value="MCP_transmembrane"/>
</dbReference>
<dbReference type="Pfam" id="PF00153">
    <property type="entry name" value="Mito_carr"/>
    <property type="match status" value="1"/>
</dbReference>
<dbReference type="EMBL" id="JAAUHK010000186">
    <property type="protein sequence ID" value="KAF4645946.1"/>
    <property type="molecule type" value="Genomic_DNA"/>
</dbReference>
<dbReference type="PANTHER" id="PTHR47567">
    <property type="entry name" value="MITOCHONDRIAL SUBSTRATE/SOLUTE CARRIER"/>
    <property type="match status" value="1"/>
</dbReference>
<gene>
    <name evidence="4" type="ORF">TGRH88_022220</name>
</gene>
<organism evidence="4 5">
    <name type="scientific">Toxoplasma gondii</name>
    <dbReference type="NCBI Taxonomy" id="5811"/>
    <lineage>
        <taxon>Eukaryota</taxon>
        <taxon>Sar</taxon>
        <taxon>Alveolata</taxon>
        <taxon>Apicomplexa</taxon>
        <taxon>Conoidasida</taxon>
        <taxon>Coccidia</taxon>
        <taxon>Eucoccidiorida</taxon>
        <taxon>Eimeriorina</taxon>
        <taxon>Sarcocystidae</taxon>
        <taxon>Toxoplasma</taxon>
    </lineage>
</organism>
<keyword evidence="3" id="KW-0472">Membrane</keyword>
<evidence type="ECO:0000256" key="2">
    <source>
        <dbReference type="ARBA" id="ARBA00022692"/>
    </source>
</evidence>
<dbReference type="PANTHER" id="PTHR47567:SF1">
    <property type="entry name" value="NAD-DEPENDENT EPIMERASE_DEHYDRATASE DOMAIN-CONTAINING PROTEIN"/>
    <property type="match status" value="1"/>
</dbReference>
<dbReference type="Proteomes" id="UP000557509">
    <property type="component" value="Unassembled WGS sequence"/>
</dbReference>
<dbReference type="VEuPathDB" id="ToxoDB:TGME49_208790"/>
<comment type="subcellular location">
    <subcellularLocation>
        <location evidence="1">Membrane</location>
        <topology evidence="1">Multi-pass membrane protein</topology>
    </subcellularLocation>
</comment>
<evidence type="ECO:0000256" key="1">
    <source>
        <dbReference type="ARBA" id="ARBA00004141"/>
    </source>
</evidence>
<accession>A0A7J6KHK2</accession>
<reference evidence="4 5" key="1">
    <citation type="submission" date="2020-03" db="EMBL/GenBank/DDBJ databases">
        <title>Genome sequence of Toxoplasma gondii RH-88 strain.</title>
        <authorList>
            <person name="Lorenzi H.A."/>
            <person name="Venepally P."/>
            <person name="Rozenberg A."/>
            <person name="Sibley D."/>
        </authorList>
    </citation>
    <scope>NUCLEOTIDE SEQUENCE [LARGE SCALE GENOMIC DNA]</scope>
    <source>
        <strain evidence="4 5">RH-88</strain>
    </source>
</reference>
<comment type="caution">
    <text evidence="4">The sequence shown here is derived from an EMBL/GenBank/DDBJ whole genome shotgun (WGS) entry which is preliminary data.</text>
</comment>
<keyword evidence="2" id="KW-0812">Transmembrane</keyword>
<sequence length="371" mass="40290">MRTCSRSVLHILIVNESSSVQTSKRDVEGETVCPSSDSETFPSVFLSYSLFFASLSNEPCNMASSAATSLAPSSSAAVPATANKKNPEPKTPLEIIMYSKDQAFRGGIAGASAQVVNVLAFMWLRTTMNYQYRYGGTTFGSIKKLYGEGGVRRFYCGLLPALMQSPLSRFGDTAANVGVLAALDANPRTQDLPIGIKTALASCGAAGWRFFLMPIDAWKTTKQVEGGGGLKVLINKVRTHGVSKLYHGSLAAMGATWVGHYPWFFTHNYLSETVPQFEFAYGKHVRYALIGFASSVVSDTCSNSIRVVKTTKQTSVVPLTYLQTLREVLSKDGFTGLFFRGLGTRILTNGLQGMVFSVGWKAIQDQLNKKN</sequence>
<evidence type="ECO:0000313" key="4">
    <source>
        <dbReference type="EMBL" id="KAF4645946.1"/>
    </source>
</evidence>
<evidence type="ECO:0000313" key="5">
    <source>
        <dbReference type="Proteomes" id="UP000557509"/>
    </source>
</evidence>
<dbReference type="AlphaFoldDB" id="A0A7J6KHK2"/>
<dbReference type="Gene3D" id="1.50.40.10">
    <property type="entry name" value="Mitochondrial carrier domain"/>
    <property type="match status" value="1"/>
</dbReference>
<proteinExistence type="predicted"/>
<dbReference type="SUPFAM" id="SSF103506">
    <property type="entry name" value="Mitochondrial carrier"/>
    <property type="match status" value="1"/>
</dbReference>
<name>A0A7J6KHK2_TOXGO</name>
<dbReference type="GO" id="GO:0016020">
    <property type="term" value="C:membrane"/>
    <property type="evidence" value="ECO:0007669"/>
    <property type="project" value="UniProtKB-SubCell"/>
</dbReference>
<protein>
    <submittedName>
        <fullName evidence="4">Putative MC family transporter</fullName>
    </submittedName>
</protein>